<feature type="domain" description="3'-5' exonuclease" evidence="1">
    <location>
        <begin position="350"/>
        <end position="523"/>
    </location>
</feature>
<sequence length="540" mass="58453">MAKTKTKAAASAPVDETPKPTLEELMATHAGAHLDLVPLVAANDIPSVAARIDFLLCAGQRMLLHEELARALSPLSPEDAISSYLALLEHTVLTNSEALATTMTLLPLVVTGRSCVLPPPVVERATIFFQNHLELKAANTSHTGAFCEIFNVPVVLRAQRFQEWLLLDSVAALKFLQSTNLAPHVDTDAALEYLIAQTHYNAADALVVHVPALQRPYVQALVDGYVDAKIVKKRITRFGFEPDDFPAFVARRRRATIRYLVKAGQFGDVDEAIGGDAAAKKFACHLVYDTCGADSPVTRQFLVQYGLASSFPDVVIDAAAAATDISLLMDDPPRLEGFAAIGDFLEVDRIVFVATPAALAAVAPALLAAPFVGLDCEWRASYNSFTSTSSAGNPCALLQLATATHVYLVDMLVPGMLEPLLPWFAAPHSLKLGFDIKADLMALQAPKVCGVVDLQSLAKRSRLLPGRSSLSDLALHFLGRPLDKRVRMSNWERRPLTAMQQEYAALDAYVLVCAYDELVQDPALAAAAAECRYDRVLPET</sequence>
<dbReference type="Proteomes" id="UP000243579">
    <property type="component" value="Unassembled WGS sequence"/>
</dbReference>
<dbReference type="AlphaFoldDB" id="A0A1V9ZE82"/>
<dbReference type="GO" id="GO:0003676">
    <property type="term" value="F:nucleic acid binding"/>
    <property type="evidence" value="ECO:0007669"/>
    <property type="project" value="InterPro"/>
</dbReference>
<comment type="caution">
    <text evidence="2">The sequence shown here is derived from an EMBL/GenBank/DDBJ whole genome shotgun (WGS) entry which is preliminary data.</text>
</comment>
<dbReference type="Pfam" id="PF01612">
    <property type="entry name" value="DNA_pol_A_exo1"/>
    <property type="match status" value="1"/>
</dbReference>
<gene>
    <name evidence="2" type="ORF">ACHHYP_16543</name>
</gene>
<dbReference type="GO" id="GO:0006139">
    <property type="term" value="P:nucleobase-containing compound metabolic process"/>
    <property type="evidence" value="ECO:0007669"/>
    <property type="project" value="InterPro"/>
</dbReference>
<accession>A0A1V9ZE82</accession>
<dbReference type="InterPro" id="IPR002562">
    <property type="entry name" value="3'-5'_exonuclease_dom"/>
</dbReference>
<evidence type="ECO:0000313" key="2">
    <source>
        <dbReference type="EMBL" id="OQR96257.1"/>
    </source>
</evidence>
<dbReference type="SMART" id="SM00474">
    <property type="entry name" value="35EXOc"/>
    <property type="match status" value="1"/>
</dbReference>
<proteinExistence type="predicted"/>
<organism evidence="2 3">
    <name type="scientific">Achlya hypogyna</name>
    <name type="common">Oomycete</name>
    <name type="synonym">Protoachlya hypogyna</name>
    <dbReference type="NCBI Taxonomy" id="1202772"/>
    <lineage>
        <taxon>Eukaryota</taxon>
        <taxon>Sar</taxon>
        <taxon>Stramenopiles</taxon>
        <taxon>Oomycota</taxon>
        <taxon>Saprolegniomycetes</taxon>
        <taxon>Saprolegniales</taxon>
        <taxon>Achlyaceae</taxon>
        <taxon>Achlya</taxon>
    </lineage>
</organism>
<evidence type="ECO:0000313" key="3">
    <source>
        <dbReference type="Proteomes" id="UP000243579"/>
    </source>
</evidence>
<dbReference type="PANTHER" id="PTHR47765:SF2">
    <property type="entry name" value="EXONUCLEASE MUT-7 HOMOLOG"/>
    <property type="match status" value="1"/>
</dbReference>
<dbReference type="Gene3D" id="3.30.420.10">
    <property type="entry name" value="Ribonuclease H-like superfamily/Ribonuclease H"/>
    <property type="match status" value="1"/>
</dbReference>
<dbReference type="STRING" id="1202772.A0A1V9ZE82"/>
<reference evidence="2 3" key="1">
    <citation type="journal article" date="2014" name="Genome Biol. Evol.">
        <title>The secreted proteins of Achlya hypogyna and Thraustotheca clavata identify the ancestral oomycete secretome and reveal gene acquisitions by horizontal gene transfer.</title>
        <authorList>
            <person name="Misner I."/>
            <person name="Blouin N."/>
            <person name="Leonard G."/>
            <person name="Richards T.A."/>
            <person name="Lane C.E."/>
        </authorList>
    </citation>
    <scope>NUCLEOTIDE SEQUENCE [LARGE SCALE GENOMIC DNA]</scope>
    <source>
        <strain evidence="2 3">ATCC 48635</strain>
    </source>
</reference>
<dbReference type="InterPro" id="IPR012337">
    <property type="entry name" value="RNaseH-like_sf"/>
</dbReference>
<dbReference type="InterPro" id="IPR052408">
    <property type="entry name" value="Exonuclease_MUT-7-like"/>
</dbReference>
<evidence type="ECO:0000259" key="1">
    <source>
        <dbReference type="SMART" id="SM00474"/>
    </source>
</evidence>
<dbReference type="EMBL" id="JNBR01000151">
    <property type="protein sequence ID" value="OQR96257.1"/>
    <property type="molecule type" value="Genomic_DNA"/>
</dbReference>
<dbReference type="GO" id="GO:0008408">
    <property type="term" value="F:3'-5' exonuclease activity"/>
    <property type="evidence" value="ECO:0007669"/>
    <property type="project" value="InterPro"/>
</dbReference>
<name>A0A1V9ZE82_ACHHY</name>
<dbReference type="SUPFAM" id="SSF53098">
    <property type="entry name" value="Ribonuclease H-like"/>
    <property type="match status" value="1"/>
</dbReference>
<dbReference type="OrthoDB" id="10261556at2759"/>
<dbReference type="CDD" id="cd06141">
    <property type="entry name" value="WRN_exo"/>
    <property type="match status" value="1"/>
</dbReference>
<protein>
    <recommendedName>
        <fullName evidence="1">3'-5' exonuclease domain-containing protein</fullName>
    </recommendedName>
</protein>
<dbReference type="PANTHER" id="PTHR47765">
    <property type="entry name" value="3'-5' EXONUCLEASE DOMAIN-CONTAINING PROTEIN"/>
    <property type="match status" value="1"/>
</dbReference>
<dbReference type="InterPro" id="IPR036397">
    <property type="entry name" value="RNaseH_sf"/>
</dbReference>
<keyword evidence="3" id="KW-1185">Reference proteome</keyword>